<reference evidence="2" key="2">
    <citation type="submission" date="2015-01" db="EMBL/GenBank/DDBJ databases">
        <title>Evolutionary Origins and Diversification of the Mycorrhizal Mutualists.</title>
        <authorList>
            <consortium name="DOE Joint Genome Institute"/>
            <consortium name="Mycorrhizal Genomics Consortium"/>
            <person name="Kohler A."/>
            <person name="Kuo A."/>
            <person name="Nagy L.G."/>
            <person name="Floudas D."/>
            <person name="Copeland A."/>
            <person name="Barry K.W."/>
            <person name="Cichocki N."/>
            <person name="Veneault-Fourrey C."/>
            <person name="LaButti K."/>
            <person name="Lindquist E.A."/>
            <person name="Lipzen A."/>
            <person name="Lundell T."/>
            <person name="Morin E."/>
            <person name="Murat C."/>
            <person name="Riley R."/>
            <person name="Ohm R."/>
            <person name="Sun H."/>
            <person name="Tunlid A."/>
            <person name="Henrissat B."/>
            <person name="Grigoriev I.V."/>
            <person name="Hibbett D.S."/>
            <person name="Martin F."/>
        </authorList>
    </citation>
    <scope>NUCLEOTIDE SEQUENCE [LARGE SCALE GENOMIC DNA]</scope>
    <source>
        <strain evidence="2">Ve08.2h10</strain>
    </source>
</reference>
<dbReference type="InParanoid" id="A0A0D0DMV1"/>
<accession>A0A0D0DMV1</accession>
<reference evidence="1 2" key="1">
    <citation type="submission" date="2014-04" db="EMBL/GenBank/DDBJ databases">
        <authorList>
            <consortium name="DOE Joint Genome Institute"/>
            <person name="Kuo A."/>
            <person name="Kohler A."/>
            <person name="Jargeat P."/>
            <person name="Nagy L.G."/>
            <person name="Floudas D."/>
            <person name="Copeland A."/>
            <person name="Barry K.W."/>
            <person name="Cichocki N."/>
            <person name="Veneault-Fourrey C."/>
            <person name="LaButti K."/>
            <person name="Lindquist E.A."/>
            <person name="Lipzen A."/>
            <person name="Lundell T."/>
            <person name="Morin E."/>
            <person name="Murat C."/>
            <person name="Sun H."/>
            <person name="Tunlid A."/>
            <person name="Henrissat B."/>
            <person name="Grigoriev I.V."/>
            <person name="Hibbett D.S."/>
            <person name="Martin F."/>
            <person name="Nordberg H.P."/>
            <person name="Cantor M.N."/>
            <person name="Hua S.X."/>
        </authorList>
    </citation>
    <scope>NUCLEOTIDE SEQUENCE [LARGE SCALE GENOMIC DNA]</scope>
    <source>
        <strain evidence="1 2">Ve08.2h10</strain>
    </source>
</reference>
<dbReference type="AlphaFoldDB" id="A0A0D0DMV1"/>
<protein>
    <submittedName>
        <fullName evidence="1">Uncharacterized protein</fullName>
    </submittedName>
</protein>
<dbReference type="Proteomes" id="UP000054538">
    <property type="component" value="Unassembled WGS sequence"/>
</dbReference>
<dbReference type="HOGENOM" id="CLU_2904834_0_0_1"/>
<organism evidence="1 2">
    <name type="scientific">Paxillus rubicundulus Ve08.2h10</name>
    <dbReference type="NCBI Taxonomy" id="930991"/>
    <lineage>
        <taxon>Eukaryota</taxon>
        <taxon>Fungi</taxon>
        <taxon>Dikarya</taxon>
        <taxon>Basidiomycota</taxon>
        <taxon>Agaricomycotina</taxon>
        <taxon>Agaricomycetes</taxon>
        <taxon>Agaricomycetidae</taxon>
        <taxon>Boletales</taxon>
        <taxon>Paxilineae</taxon>
        <taxon>Paxillaceae</taxon>
        <taxon>Paxillus</taxon>
    </lineage>
</organism>
<proteinExistence type="predicted"/>
<gene>
    <name evidence="1" type="ORF">PAXRUDRAFT_821929</name>
</gene>
<evidence type="ECO:0000313" key="1">
    <source>
        <dbReference type="EMBL" id="KIL00143.1"/>
    </source>
</evidence>
<keyword evidence="2" id="KW-1185">Reference proteome</keyword>
<dbReference type="EMBL" id="KN824840">
    <property type="protein sequence ID" value="KIL00143.1"/>
    <property type="molecule type" value="Genomic_DNA"/>
</dbReference>
<sequence length="62" mass="6776">MEPRKGRVHNTIGSVEWDTARQLSRRLSGHCLGRSSVGRTGVSGASARSTIYMKVKAMSQKT</sequence>
<evidence type="ECO:0000313" key="2">
    <source>
        <dbReference type="Proteomes" id="UP000054538"/>
    </source>
</evidence>
<name>A0A0D0DMV1_9AGAM</name>